<keyword evidence="2" id="KW-1185">Reference proteome</keyword>
<sequence length="254" mass="28671">GCSDRVGARSGHIESGSGAAVSRVKRWSLVGSAFRVLLSSSVRAVLLWSRRLPVKRRWRMTVCLTLWMRIWRLVSPCRPLFQVCNEGVDVVTIGAVSACEMLYVFYRSRELQSLSMEAHRGSYGGRVFTKLSLAMCVLFLSGDRKESSMVWSEKGREVLLLCSSSVATLARSRLIRRSCFFGSRRRVMTVLLLFRVVCGRARRTNVPIIVLSGSYASSSAVQLRNRCPEALRYMERSKRRFGVEVTGRPNSFDL</sequence>
<reference evidence="1 2" key="1">
    <citation type="submission" date="2021-05" db="EMBL/GenBank/DDBJ databases">
        <title>Genome Assembly of Synthetic Allotetraploid Brassica napus Reveals Homoeologous Exchanges between Subgenomes.</title>
        <authorList>
            <person name="Davis J.T."/>
        </authorList>
    </citation>
    <scope>NUCLEOTIDE SEQUENCE [LARGE SCALE GENOMIC DNA]</scope>
    <source>
        <strain evidence="2">cv. Da-Ae</strain>
        <tissue evidence="1">Seedling</tissue>
    </source>
</reference>
<comment type="caution">
    <text evidence="1">The sequence shown here is derived from an EMBL/GenBank/DDBJ whole genome shotgun (WGS) entry which is preliminary data.</text>
</comment>
<dbReference type="EMBL" id="JAGKQM010000011">
    <property type="protein sequence ID" value="KAH0902550.1"/>
    <property type="molecule type" value="Genomic_DNA"/>
</dbReference>
<gene>
    <name evidence="1" type="ORF">HID58_042053</name>
</gene>
<evidence type="ECO:0000313" key="1">
    <source>
        <dbReference type="EMBL" id="KAH0902550.1"/>
    </source>
</evidence>
<evidence type="ECO:0000313" key="2">
    <source>
        <dbReference type="Proteomes" id="UP000824890"/>
    </source>
</evidence>
<organism evidence="1 2">
    <name type="scientific">Brassica napus</name>
    <name type="common">Rape</name>
    <dbReference type="NCBI Taxonomy" id="3708"/>
    <lineage>
        <taxon>Eukaryota</taxon>
        <taxon>Viridiplantae</taxon>
        <taxon>Streptophyta</taxon>
        <taxon>Embryophyta</taxon>
        <taxon>Tracheophyta</taxon>
        <taxon>Spermatophyta</taxon>
        <taxon>Magnoliopsida</taxon>
        <taxon>eudicotyledons</taxon>
        <taxon>Gunneridae</taxon>
        <taxon>Pentapetalae</taxon>
        <taxon>rosids</taxon>
        <taxon>malvids</taxon>
        <taxon>Brassicales</taxon>
        <taxon>Brassicaceae</taxon>
        <taxon>Brassiceae</taxon>
        <taxon>Brassica</taxon>
    </lineage>
</organism>
<dbReference type="Proteomes" id="UP000824890">
    <property type="component" value="Unassembled WGS sequence"/>
</dbReference>
<protein>
    <submittedName>
        <fullName evidence="1">Uncharacterized protein</fullName>
    </submittedName>
</protein>
<accession>A0ABQ8BCM0</accession>
<proteinExistence type="predicted"/>
<feature type="non-terminal residue" evidence="1">
    <location>
        <position position="1"/>
    </location>
</feature>
<name>A0ABQ8BCM0_BRANA</name>